<comment type="caution">
    <text evidence="2">The sequence shown here is derived from an EMBL/GenBank/DDBJ whole genome shotgun (WGS) entry which is preliminary data.</text>
</comment>
<dbReference type="Proteomes" id="UP000554482">
    <property type="component" value="Unassembled WGS sequence"/>
</dbReference>
<protein>
    <submittedName>
        <fullName evidence="2">Uncharacterized protein</fullName>
    </submittedName>
</protein>
<proteinExistence type="predicted"/>
<evidence type="ECO:0000313" key="3">
    <source>
        <dbReference type="Proteomes" id="UP000554482"/>
    </source>
</evidence>
<dbReference type="OrthoDB" id="1939000at2759"/>
<dbReference type="EMBL" id="JABWDY010021535">
    <property type="protein sequence ID" value="KAF5192311.1"/>
    <property type="molecule type" value="Genomic_DNA"/>
</dbReference>
<reference evidence="2 3" key="1">
    <citation type="submission" date="2020-06" db="EMBL/GenBank/DDBJ databases">
        <title>Transcriptomic and genomic resources for Thalictrum thalictroides and T. hernandezii: Facilitating candidate gene discovery in an emerging model plant lineage.</title>
        <authorList>
            <person name="Arias T."/>
            <person name="Riano-Pachon D.M."/>
            <person name="Di Stilio V.S."/>
        </authorList>
    </citation>
    <scope>NUCLEOTIDE SEQUENCE [LARGE SCALE GENOMIC DNA]</scope>
    <source>
        <strain evidence="3">cv. WT478/WT964</strain>
        <tissue evidence="2">Leaves</tissue>
    </source>
</reference>
<gene>
    <name evidence="2" type="ORF">FRX31_018102</name>
</gene>
<keyword evidence="1" id="KW-0175">Coiled coil</keyword>
<sequence length="96" mass="10407">MAGGANQMQERVSRLETTLTNLVGETSDVQNNGDSVISSLLARLDALEKKNEELADDFEKLAENASNELGVLKKAVNNTNQMDVMKAKAIPGELRC</sequence>
<keyword evidence="3" id="KW-1185">Reference proteome</keyword>
<accession>A0A7J6W533</accession>
<dbReference type="AlphaFoldDB" id="A0A7J6W533"/>
<evidence type="ECO:0000313" key="2">
    <source>
        <dbReference type="EMBL" id="KAF5192311.1"/>
    </source>
</evidence>
<name>A0A7J6W533_THATH</name>
<feature type="coiled-coil region" evidence="1">
    <location>
        <begin position="5"/>
        <end position="82"/>
    </location>
</feature>
<organism evidence="2 3">
    <name type="scientific">Thalictrum thalictroides</name>
    <name type="common">Rue-anemone</name>
    <name type="synonym">Anemone thalictroides</name>
    <dbReference type="NCBI Taxonomy" id="46969"/>
    <lineage>
        <taxon>Eukaryota</taxon>
        <taxon>Viridiplantae</taxon>
        <taxon>Streptophyta</taxon>
        <taxon>Embryophyta</taxon>
        <taxon>Tracheophyta</taxon>
        <taxon>Spermatophyta</taxon>
        <taxon>Magnoliopsida</taxon>
        <taxon>Ranunculales</taxon>
        <taxon>Ranunculaceae</taxon>
        <taxon>Thalictroideae</taxon>
        <taxon>Thalictrum</taxon>
    </lineage>
</organism>
<evidence type="ECO:0000256" key="1">
    <source>
        <dbReference type="SAM" id="Coils"/>
    </source>
</evidence>